<evidence type="ECO:0000256" key="9">
    <source>
        <dbReference type="ARBA" id="ARBA00023315"/>
    </source>
</evidence>
<comment type="catalytic activity">
    <reaction evidence="10">
        <text>an acyl-CoA + a 1,2-diacyl-sn-glycerol = a triacyl-sn-glycerol + CoA</text>
        <dbReference type="Rhea" id="RHEA:10868"/>
        <dbReference type="ChEBI" id="CHEBI:17815"/>
        <dbReference type="ChEBI" id="CHEBI:57287"/>
        <dbReference type="ChEBI" id="CHEBI:58342"/>
        <dbReference type="ChEBI" id="CHEBI:64615"/>
        <dbReference type="EC" id="2.3.1.20"/>
    </reaction>
</comment>
<dbReference type="InterPro" id="IPR004255">
    <property type="entry name" value="O-acyltransferase_WSD1_N"/>
</dbReference>
<evidence type="ECO:0000256" key="8">
    <source>
        <dbReference type="ARBA" id="ARBA00023098"/>
    </source>
</evidence>
<comment type="similarity">
    <text evidence="3">Belongs to the long-chain O-acyltransferase family.</text>
</comment>
<dbReference type="Gene3D" id="3.30.559.10">
    <property type="entry name" value="Chloramphenicol acetyltransferase-like domain"/>
    <property type="match status" value="1"/>
</dbReference>
<feature type="domain" description="O-acyltransferase WSD1-like N-terminal" evidence="11">
    <location>
        <begin position="1"/>
        <end position="287"/>
    </location>
</feature>
<keyword evidence="5" id="KW-0444">Lipid biosynthesis</keyword>
<protein>
    <recommendedName>
        <fullName evidence="4">diacylglycerol O-acyltransferase</fullName>
        <ecNumber evidence="4">2.3.1.20</ecNumber>
    </recommendedName>
</protein>
<dbReference type="InterPro" id="IPR014292">
    <property type="entry name" value="Acyl_transf_WS/DGAT"/>
</dbReference>
<gene>
    <name evidence="13" type="ORF">RF819_07830</name>
</gene>
<keyword evidence="7" id="KW-0319">Glycerol metabolism</keyword>
<dbReference type="Pfam" id="PF06974">
    <property type="entry name" value="WS_DGAT_C"/>
    <property type="match status" value="1"/>
</dbReference>
<keyword evidence="8" id="KW-0443">Lipid metabolism</keyword>
<evidence type="ECO:0000256" key="10">
    <source>
        <dbReference type="ARBA" id="ARBA00048109"/>
    </source>
</evidence>
<evidence type="ECO:0000313" key="13">
    <source>
        <dbReference type="EMBL" id="OOV08980.1"/>
    </source>
</evidence>
<dbReference type="Proteomes" id="UP000190750">
    <property type="component" value="Unassembled WGS sequence"/>
</dbReference>
<dbReference type="RefSeq" id="WP_078366836.1">
    <property type="nucleotide sequence ID" value="NZ_MTJN01000002.1"/>
</dbReference>
<evidence type="ECO:0000256" key="5">
    <source>
        <dbReference type="ARBA" id="ARBA00022516"/>
    </source>
</evidence>
<dbReference type="InterPro" id="IPR023213">
    <property type="entry name" value="CAT-like_dom_sf"/>
</dbReference>
<dbReference type="PANTHER" id="PTHR31650:SF1">
    <property type="entry name" value="WAX ESTER SYNTHASE_DIACYLGLYCEROL ACYLTRANSFERASE 4-RELATED"/>
    <property type="match status" value="1"/>
</dbReference>
<evidence type="ECO:0000259" key="12">
    <source>
        <dbReference type="Pfam" id="PF06974"/>
    </source>
</evidence>
<dbReference type="GO" id="GO:0006071">
    <property type="term" value="P:glycerol metabolic process"/>
    <property type="evidence" value="ECO:0007669"/>
    <property type="project" value="UniProtKB-KW"/>
</dbReference>
<accession>A0A1T1AXZ6</accession>
<reference evidence="13 14" key="1">
    <citation type="submission" date="2017-01" db="EMBL/GenBank/DDBJ databases">
        <title>Genome sequencing of Rhodoferax fermentans JCM 7819.</title>
        <authorList>
            <person name="Kim Y.J."/>
            <person name="Farh M.E.-A."/>
            <person name="Yang D.-C."/>
        </authorList>
    </citation>
    <scope>NUCLEOTIDE SEQUENCE [LARGE SCALE GENOMIC DNA]</scope>
    <source>
        <strain evidence="13 14">JCM 7819</strain>
    </source>
</reference>
<evidence type="ECO:0000256" key="7">
    <source>
        <dbReference type="ARBA" id="ARBA00022798"/>
    </source>
</evidence>
<evidence type="ECO:0000259" key="11">
    <source>
        <dbReference type="Pfam" id="PF03007"/>
    </source>
</evidence>
<dbReference type="Pfam" id="PF03007">
    <property type="entry name" value="WS_DGAT_cat"/>
    <property type="match status" value="1"/>
</dbReference>
<dbReference type="InterPro" id="IPR009721">
    <property type="entry name" value="O-acyltransferase_WSD1_C"/>
</dbReference>
<proteinExistence type="inferred from homology"/>
<keyword evidence="6 13" id="KW-0808">Transferase</keyword>
<keyword evidence="9 13" id="KW-0012">Acyltransferase</keyword>
<keyword evidence="14" id="KW-1185">Reference proteome</keyword>
<name>A0A1T1AXZ6_RHOFE</name>
<dbReference type="SUPFAM" id="SSF52777">
    <property type="entry name" value="CoA-dependent acyltransferases"/>
    <property type="match status" value="1"/>
</dbReference>
<dbReference type="GO" id="GO:0005886">
    <property type="term" value="C:plasma membrane"/>
    <property type="evidence" value="ECO:0007669"/>
    <property type="project" value="TreeGrafter"/>
</dbReference>
<dbReference type="UniPathway" id="UPA00282"/>
<dbReference type="InterPro" id="IPR045034">
    <property type="entry name" value="O-acyltransferase_WSD1-like"/>
</dbReference>
<evidence type="ECO:0000256" key="2">
    <source>
        <dbReference type="ARBA" id="ARBA00005189"/>
    </source>
</evidence>
<dbReference type="AlphaFoldDB" id="A0A1T1AXZ6"/>
<feature type="domain" description="O-acyltransferase WSD1 C-terminal" evidence="12">
    <location>
        <begin position="330"/>
        <end position="472"/>
    </location>
</feature>
<comment type="caution">
    <text evidence="13">The sequence shown here is derived from an EMBL/GenBank/DDBJ whole genome shotgun (WGS) entry which is preliminary data.</text>
</comment>
<evidence type="ECO:0000256" key="4">
    <source>
        <dbReference type="ARBA" id="ARBA00013244"/>
    </source>
</evidence>
<evidence type="ECO:0000256" key="3">
    <source>
        <dbReference type="ARBA" id="ARBA00009587"/>
    </source>
</evidence>
<comment type="pathway">
    <text evidence="2">Lipid metabolism.</text>
</comment>
<dbReference type="EC" id="2.3.1.20" evidence="4"/>
<evidence type="ECO:0000256" key="6">
    <source>
        <dbReference type="ARBA" id="ARBA00022679"/>
    </source>
</evidence>
<comment type="pathway">
    <text evidence="1">Glycerolipid metabolism; triacylglycerol biosynthesis.</text>
</comment>
<dbReference type="EMBL" id="MTJN01000002">
    <property type="protein sequence ID" value="OOV08980.1"/>
    <property type="molecule type" value="Genomic_DNA"/>
</dbReference>
<dbReference type="NCBIfam" id="TIGR02946">
    <property type="entry name" value="acyl_WS_DGAT"/>
    <property type="match status" value="1"/>
</dbReference>
<dbReference type="PANTHER" id="PTHR31650">
    <property type="entry name" value="O-ACYLTRANSFERASE (WSD1-LIKE) FAMILY PROTEIN"/>
    <property type="match status" value="1"/>
</dbReference>
<evidence type="ECO:0000313" key="14">
    <source>
        <dbReference type="Proteomes" id="UP000190750"/>
    </source>
</evidence>
<dbReference type="STRING" id="28066.RF819_07830"/>
<dbReference type="GO" id="GO:0004144">
    <property type="term" value="F:diacylglycerol O-acyltransferase activity"/>
    <property type="evidence" value="ECO:0007669"/>
    <property type="project" value="UniProtKB-EC"/>
</dbReference>
<organism evidence="13 14">
    <name type="scientific">Rhodoferax fermentans</name>
    <dbReference type="NCBI Taxonomy" id="28066"/>
    <lineage>
        <taxon>Bacteria</taxon>
        <taxon>Pseudomonadati</taxon>
        <taxon>Pseudomonadota</taxon>
        <taxon>Betaproteobacteria</taxon>
        <taxon>Burkholderiales</taxon>
        <taxon>Comamonadaceae</taxon>
        <taxon>Rhodoferax</taxon>
    </lineage>
</organism>
<sequence length="483" mass="52847">MSKVDTAWLRMDSPCNLMMIMGVWILKPGLQYPQVCERLADRLLKYPRFSQRVQLDATGANWVTDTRFDIHRHVRLEKLPASARKHPQQALQARLAELAMQPLDMRYPLWEYRLIEHFDGGSALIVRIHHCIADGLALISVIQSMVDGGLEPPTRSSKPAPLSGLDAAEEWMSHALIEPLTVAAVKALEVAGESAVQAFEAVGDPRHVLEKWLALGLHKSREGSSEAARLAYQVLRDGAALALMADDSPTRLKGMPGQSKRVAWCQPIPLDEVRAVGKALHCSINDVLLSCVAGAIGQYLKGHGDAVDGQEIRAMVPVNLRPMTQAYKLGNKFGLAPVVLPIGMDNPIERVLEVRRRMGELKGSLQPLLAFALLAVAGILVKPVQDAMLSLFSRKTTAVMTNVPGPREKLSFCGATLEQALFWVPQSGTVGLGVSILSYGGGVQFGVITDSSLCPDPQAIIDQFAPEFDKLKWLTLMLPWGEE</sequence>
<dbReference type="GO" id="GO:0019432">
    <property type="term" value="P:triglyceride biosynthetic process"/>
    <property type="evidence" value="ECO:0007669"/>
    <property type="project" value="UniProtKB-UniPathway"/>
</dbReference>
<evidence type="ECO:0000256" key="1">
    <source>
        <dbReference type="ARBA" id="ARBA00004771"/>
    </source>
</evidence>
<dbReference type="OrthoDB" id="9810950at2"/>